<feature type="compositionally biased region" description="Low complexity" evidence="1">
    <location>
        <begin position="1867"/>
        <end position="1879"/>
    </location>
</feature>
<dbReference type="GO" id="GO:0005938">
    <property type="term" value="C:cell cortex"/>
    <property type="evidence" value="ECO:0007669"/>
    <property type="project" value="TreeGrafter"/>
</dbReference>
<reference evidence="8" key="1">
    <citation type="journal article" date="2020" name="PLoS Negl. Trop. Dis.">
        <title>High-quality nuclear genome for Sarcoptes scabiei-A critical resource for a neglected parasite.</title>
        <authorList>
            <person name="Korhonen P.K."/>
            <person name="Gasser R.B."/>
            <person name="Ma G."/>
            <person name="Wang T."/>
            <person name="Stroehlein A.J."/>
            <person name="Young N.D."/>
            <person name="Ang C.S."/>
            <person name="Fernando D.D."/>
            <person name="Lu H.C."/>
            <person name="Taylor S."/>
            <person name="Reynolds S.L."/>
            <person name="Mofiz E."/>
            <person name="Najaraj S.H."/>
            <person name="Gowda H."/>
            <person name="Madugundu A."/>
            <person name="Renuse S."/>
            <person name="Holt D."/>
            <person name="Pandey A."/>
            <person name="Papenfuss A.T."/>
            <person name="Fischer K."/>
        </authorList>
    </citation>
    <scope>NUCLEOTIDE SEQUENCE [LARGE SCALE GENOMIC DNA]</scope>
</reference>
<evidence type="ECO:0000259" key="4">
    <source>
        <dbReference type="Pfam" id="PF14228"/>
    </source>
</evidence>
<feature type="compositionally biased region" description="Low complexity" evidence="1">
    <location>
        <begin position="3295"/>
        <end position="3307"/>
    </location>
</feature>
<dbReference type="PANTHER" id="PTHR12295:SF30">
    <property type="entry name" value="PROTEIN FURRY"/>
    <property type="match status" value="1"/>
</dbReference>
<dbReference type="InterPro" id="IPR029473">
    <property type="entry name" value="MOR2-PAG1_mid"/>
</dbReference>
<reference evidence="6" key="2">
    <citation type="submission" date="2020-01" db="EMBL/GenBank/DDBJ databases">
        <authorList>
            <person name="Korhonen P.K.K."/>
            <person name="Guangxu M.G."/>
            <person name="Wang T.W."/>
            <person name="Stroehlein A.J.S."/>
            <person name="Young N.D."/>
            <person name="Ang C.-S.A."/>
            <person name="Fernando D.W.F."/>
            <person name="Lu H.L."/>
            <person name="Taylor S.T."/>
            <person name="Ehtesham M.E.M."/>
            <person name="Najaraj S.H.N."/>
            <person name="Harsha G.H.G."/>
            <person name="Madugundu A.M."/>
            <person name="Renuse S.R."/>
            <person name="Holt D.H."/>
            <person name="Pandey A.P."/>
            <person name="Papenfuss A.P."/>
            <person name="Gasser R.B.G."/>
            <person name="Fischer K.F."/>
        </authorList>
    </citation>
    <scope>NUCLEOTIDE SEQUENCE</scope>
    <source>
        <strain evidence="6">SSS_KF_BRIS2020</strain>
    </source>
</reference>
<dbReference type="GO" id="GO:0000902">
    <property type="term" value="P:cell morphogenesis"/>
    <property type="evidence" value="ECO:0007669"/>
    <property type="project" value="InterPro"/>
</dbReference>
<dbReference type="PANTHER" id="PTHR12295">
    <property type="entry name" value="FURRY-RELATED"/>
    <property type="match status" value="1"/>
</dbReference>
<dbReference type="InterPro" id="IPR039867">
    <property type="entry name" value="Furry/Tao3/Mor2"/>
</dbReference>
<feature type="region of interest" description="Disordered" evidence="1">
    <location>
        <begin position="2631"/>
        <end position="2652"/>
    </location>
</feature>
<feature type="domain" description="Cell morphogenesis protein N-terminal" evidence="2">
    <location>
        <begin position="138"/>
        <end position="669"/>
    </location>
</feature>
<dbReference type="OrthoDB" id="6287725at2759"/>
<feature type="domain" description="Cell morphogenesis central region" evidence="4">
    <location>
        <begin position="1731"/>
        <end position="1789"/>
    </location>
</feature>
<evidence type="ECO:0000259" key="3">
    <source>
        <dbReference type="Pfam" id="PF14225"/>
    </source>
</evidence>
<dbReference type="GO" id="GO:0030427">
    <property type="term" value="C:site of polarized growth"/>
    <property type="evidence" value="ECO:0007669"/>
    <property type="project" value="TreeGrafter"/>
</dbReference>
<dbReference type="Pfam" id="PF19421">
    <property type="entry name" value="Fry_C"/>
    <property type="match status" value="2"/>
</dbReference>
<dbReference type="EnsemblMetazoa" id="SSS_3656s_mrna">
    <property type="protein sequence ID" value="KAF7493349.1"/>
    <property type="gene ID" value="SSS_3656"/>
</dbReference>
<feature type="region of interest" description="Disordered" evidence="1">
    <location>
        <begin position="3292"/>
        <end position="3329"/>
    </location>
</feature>
<feature type="region of interest" description="Disordered" evidence="1">
    <location>
        <begin position="1865"/>
        <end position="1892"/>
    </location>
</feature>
<dbReference type="InterPro" id="IPR045842">
    <property type="entry name" value="Fry_C"/>
</dbReference>
<feature type="region of interest" description="Disordered" evidence="1">
    <location>
        <begin position="1573"/>
        <end position="1610"/>
    </location>
</feature>
<feature type="compositionally biased region" description="Basic and acidic residues" evidence="1">
    <location>
        <begin position="1578"/>
        <end position="1590"/>
    </location>
</feature>
<evidence type="ECO:0000259" key="5">
    <source>
        <dbReference type="Pfam" id="PF19421"/>
    </source>
</evidence>
<feature type="domain" description="Protein furry C-terminal" evidence="5">
    <location>
        <begin position="3097"/>
        <end position="3282"/>
    </location>
</feature>
<dbReference type="SUPFAM" id="SSF48371">
    <property type="entry name" value="ARM repeat"/>
    <property type="match status" value="3"/>
</dbReference>
<organism evidence="6">
    <name type="scientific">Sarcoptes scabiei</name>
    <name type="common">Itch mite</name>
    <name type="synonym">Acarus scabiei</name>
    <dbReference type="NCBI Taxonomy" id="52283"/>
    <lineage>
        <taxon>Eukaryota</taxon>
        <taxon>Metazoa</taxon>
        <taxon>Ecdysozoa</taxon>
        <taxon>Arthropoda</taxon>
        <taxon>Chelicerata</taxon>
        <taxon>Arachnida</taxon>
        <taxon>Acari</taxon>
        <taxon>Acariformes</taxon>
        <taxon>Sarcoptiformes</taxon>
        <taxon>Astigmata</taxon>
        <taxon>Psoroptidia</taxon>
        <taxon>Sarcoptoidea</taxon>
        <taxon>Sarcoptidae</taxon>
        <taxon>Sarcoptinae</taxon>
        <taxon>Sarcoptes</taxon>
    </lineage>
</organism>
<evidence type="ECO:0000313" key="6">
    <source>
        <dbReference type="EMBL" id="KAF7493349.1"/>
    </source>
</evidence>
<reference evidence="7" key="3">
    <citation type="submission" date="2022-06" db="UniProtKB">
        <authorList>
            <consortium name="EnsemblMetazoa"/>
        </authorList>
    </citation>
    <scope>IDENTIFICATION</scope>
</reference>
<evidence type="ECO:0000259" key="2">
    <source>
        <dbReference type="Pfam" id="PF14222"/>
    </source>
</evidence>
<dbReference type="EMBL" id="WVUK01000056">
    <property type="protein sequence ID" value="KAF7493349.1"/>
    <property type="molecule type" value="Genomic_DNA"/>
</dbReference>
<feature type="domain" description="Protein furry C-terminal" evidence="5">
    <location>
        <begin position="2670"/>
        <end position="3023"/>
    </location>
</feature>
<feature type="compositionally biased region" description="Acidic residues" evidence="1">
    <location>
        <begin position="3309"/>
        <end position="3322"/>
    </location>
</feature>
<feature type="domain" description="Cell morphogenesis protein C-terminal" evidence="3">
    <location>
        <begin position="2250"/>
        <end position="2501"/>
    </location>
</feature>
<sequence length="3373" mass="385250">MQSSSDSILMRKPGEVILQKLFHEFVILTEKKIDAILSSESLEKPLAKWLQRGEDPIFDQLLTAFGSTAEHCLPSQLRILFDWYERQMSATAVFAEENQRLLRSTNESQQFSIKSGSLTKSNIQSIDNSELELYYTLEKRDLAVEFIFCLVLIEILKQLPLHPGHDDLTGYVETLAFKHFKFREDAQSNPNLANINMIADLYAEVIGVLAYSRFQSVRKRFMNELKELRSKEPSPIITHSIISLLMGMKFFRVKMVPIEEFEASFQFMHECAQYFQDAKDKDIKHALAGLFVEILVPVAATVKNEVNVPCLKNFVDLLYSPCLDLCTKKKHCLAIFPLVTCLLCVSQKTFFLSNWHYFLAMCLSHLKNRDPKMSRVALESLYRLLWVYMIRIKCESNTATQTRLHSIVNSLFPKGSKGVVPRDTPLNIFVKIIQFIAQERLDFAMKEIVFDLLSVGRSIKMVLTPERMSIGLRSFLVVADSLQQKDGEPPMPRTLGVLPSGNTLRVKKTFLNKMLTDEMAKNIGMNNYYPHVKKILSDILRALDTQFGRPLMMTTIQNIKEPDDMLCGERKPKIDLFRTCVAAIPRLIPDGIAKTDLIDLLLRLTINIDEEMNVLAFQALQNLVVDFADWREEVIEGFVNFILHEIADTFQELLSNALRMLLQLLTSWKNTVQQQSSNSLASESNLITEASKAVPRIDLTANVLYSVEALGLVMLCHYRQPDRRLACYILKEVRTISSLLQLPNNKNHNEPVATVIDLTCPLIVQNFLPFIASNERASIIAMSYQIDLQWLAERNTNSWFAERITNNENNVNRSSINQTSNDSRSSIQSANDGGFFIEQVMNSNFDDDLKLNAWNVCLMSLMSEVSKHCPNAVSFAWPTVCQRLNTLVSMIDPNPVNDNRASSILRPTSTLKRSISSSERTFYLELWKMYLMFACSIAPSSITVNQFAPEMCASPDSLSEKQSNIEGSRSPMMNRSITTQSLFKQIIPLLRSDQYEIRNAVVLGLSQVNHYALADFLEELIPYFREAIDRKQENLRRRKRREMLRIQIGRLFKFISERKIFADCPVVLDRDGSLSTVLVEYIDGMRLYFESESDKECTTNDMKESFCYFITNLIKSFPIEARDSKLSKSLRKNLFNLFAQWSNKFGSMFFSQFHHHHNRNSPNNRHHSHQQQQLDFSTITSLELLSIKSMATVLTAGSMFDSKNLLDGNSLYQWLLNLLSTSEKMINDIGSETLVLLLENNTDAGALLEWLIECCYTQPARIADNCFTALATIFSIREYPCDRYIAIIIVTMINIACSRVKIQHLALQLLQILDNRFFFSSNNYKDYSYRLLQEQRKSSLITENNNDRSTFSAKEFEPMLTDLFRYSMTNISERMASLHPQLTMIVFSEITYRFQTARSIVCQNLLEFLIPWLYNMQLVDTTCSSGNDQKNPDYSYSNEQTHNNGWGSIESTQMVLNNLLYITVKFGDDYPNEIEKIWASLCKNRPTNLKIIFRYLFILTGLSPKELLPYAKRISVYLARAQPERVIDELMADLQAVELLSFNAERTEAFPYFRIINRKSSAMHLDEDNYHSNNNNCYDHDNNRSNRSTEDGGEMNGSDHNHETSTSAPVTEIGTLHTKRHSKDYHHKPYDLEANNGANKTNQQNRISNYDSMNESISSDDFNISVELPNDDSLPLSDRYVKPSTPQPRPLPMPEYGGFYAPLKELLNGNSSGGSLQVSNQTSAQPIIGFHRCFLALMFLSDVITQDIYVDWTPNLPLMLHIIFLGMDHSKSIVYEHCKQMLLSLLVTCCKHQDNLTVAKILLKNHIQQKNFGLSIPAIFDFDLSADDENNFNSSNNNLNRKSNHEHKTSEIDLNKIFTKSSENLVSSTSQTTSETISSNFSRTQPKTEDVQSKVLKFDENEEDDYEDDDDDNHLENILDGKKIGCSSRTNGEANLSSKNRPRQRFSLELYIKTLIDFVSSKRDGPLWNNEDITSKVWSIRSAEQMTTFVEHIVCVFKESLPLAKIENRWADVALWQALQCSSRHYAGRSLQIFRALKIPINRSMLSDILSRLVETVSEQGEDMQGYVTELMLTLESAIDLLDYQPKSILELINQYFHFENAYDEENIPSNIEKEKQSNSLENSTIDTNEENLYPAESLTTLVPSYNGLLNAPNATMRIMKKNPKLPIRSTSYSMSFPTRRFNFLDEQNTSGQQLPRFRNTEDVDSFYKNSLIVEKVSLSRSRSAQSLKNPPFDDDNQTYSIDDESSMLAQFFCIGIILLETEYEYEFLLALRLLDKCFRKLNLDDPECVEKIEKIFVHIKWPNFPGVHQLLLKGLASHLSYEPTINLLHKLTPNLRVPLIDPTKSESAFPFHVMAMLPYLLSNYDEPNNLCIQAAISFAKWCNEVSHRNLENLATVMTLYSKRCFSKENSQWTKCVVKYLHDAYPGSFVMIISFLIEVAEKGPPIFLNHILSILQFMLNYIDLNTSKSINENLIRVVSKYIEGPQWKEALKILKLAVSRSSSLVAPSYSSGTTYASSILSNIISCGFSSFHNEINNITSNSFAENEFLGTNKRELPGRTMDFTFDISQMPIVGAKFIAKRQAICEMAERIKDGRDSATSGVATYSSESNTDRSDLVLAKLFEIRDSLGNGNSINNENSDSECNDSSKNENLNTINNLTSDQMTLKRSIMISQTHIREHLVNLFNRCGKRIVGLPKSPSVIFSQNSDVIDNHKSSLASSTEDISAINNDISGDSKHEDAAHGEFAYFKEFDFLEYELESQEGESLDNFNWGVRRKSLSNLDNDEISSSNIAKSNLNKDTSQHSPHSINFISPLSKLKNDIDESSDDEVESVSPLYEISSHHHQDHQTNYQIQMVYNESNESRPSSLISHGSLHSLVSDQEFSSIVAQSSPTFAETLASNTITNSISTKSNDVEEEKNGENKFMADVSIEIIPSSSVSSKNTDSIRTVINNSSNDFMGSSSSTSSTTILNEIEEQCSFHFEQMINDKSGKILSQANEILVQILRHTLRKMIYLTRETCEILKKSSNSLNARKGKINKGEEIDEEEEEEEEEGEGEQGECLSFNSILRRLINLLDSIENLADFPFVRIDPILFRLIERLPENYQFSIMESFAHWETFNEKSQTLAQTLLNQKSSIGHSTSTQSITKLCKHLYKMHFHLFLLFKCYQKFIDLIRSTIITSSASNSSLDENFKIINHSNEITMVKRKLQEHLFDLIKFETDCSNRTITVPLVRFDTIDVEICSKLKETIERDNYDCFVELIDRLRTKSNVTIMNENLIETLLCIYCETIYDGITKQNDPNESNESYSSNENGGDGDGDFGDMDGEGDVGGRDPNRNSHRYYFVITEPENDVHEMIRQMVNLSFMISQTPKSIIVRAK</sequence>
<feature type="region of interest" description="Disordered" evidence="1">
    <location>
        <begin position="1663"/>
        <end position="1694"/>
    </location>
</feature>
<dbReference type="InterPro" id="IPR025614">
    <property type="entry name" value="Cell_morpho_N"/>
</dbReference>
<name>A0A834VFM8_SARSC</name>
<feature type="compositionally biased region" description="Acidic residues" evidence="1">
    <location>
        <begin position="3039"/>
        <end position="3055"/>
    </location>
</feature>
<dbReference type="Pfam" id="PF14222">
    <property type="entry name" value="MOR2-PAG1_N"/>
    <property type="match status" value="1"/>
</dbReference>
<protein>
    <submittedName>
        <fullName evidence="6">Protein furry -like protein-like</fullName>
    </submittedName>
</protein>
<proteinExistence type="predicted"/>
<evidence type="ECO:0000256" key="1">
    <source>
        <dbReference type="SAM" id="MobiDB-lite"/>
    </source>
</evidence>
<feature type="region of interest" description="Disordered" evidence="1">
    <location>
        <begin position="3033"/>
        <end position="3056"/>
    </location>
</feature>
<dbReference type="GO" id="GO:0031175">
    <property type="term" value="P:neuron projection development"/>
    <property type="evidence" value="ECO:0007669"/>
    <property type="project" value="TreeGrafter"/>
</dbReference>
<dbReference type="Proteomes" id="UP000070412">
    <property type="component" value="Unassembled WGS sequence"/>
</dbReference>
<evidence type="ECO:0000313" key="7">
    <source>
        <dbReference type="EnsemblMetazoa" id="KAF7493349.1"/>
    </source>
</evidence>
<dbReference type="Pfam" id="PF14228">
    <property type="entry name" value="MOR2-PAG1_mid"/>
    <property type="match status" value="4"/>
</dbReference>
<feature type="domain" description="Cell morphogenesis central region" evidence="4">
    <location>
        <begin position="976"/>
        <end position="1171"/>
    </location>
</feature>
<accession>A0A834VFM8</accession>
<keyword evidence="8" id="KW-1185">Reference proteome</keyword>
<dbReference type="InterPro" id="IPR025481">
    <property type="entry name" value="Cell_Morphogen_C"/>
</dbReference>
<feature type="domain" description="Cell morphogenesis central region" evidence="4">
    <location>
        <begin position="1234"/>
        <end position="1536"/>
    </location>
</feature>
<gene>
    <name evidence="6" type="ORF">SSS_3656</name>
</gene>
<dbReference type="Pfam" id="PF14225">
    <property type="entry name" value="MOR2-PAG1_C"/>
    <property type="match status" value="1"/>
</dbReference>
<dbReference type="InterPro" id="IPR016024">
    <property type="entry name" value="ARM-type_fold"/>
</dbReference>
<evidence type="ECO:0000313" key="8">
    <source>
        <dbReference type="Proteomes" id="UP000070412"/>
    </source>
</evidence>
<feature type="domain" description="Cell morphogenesis central region" evidence="4">
    <location>
        <begin position="1953"/>
        <end position="2043"/>
    </location>
</feature>